<dbReference type="InterPro" id="IPR021314">
    <property type="entry name" value="DUF2911"/>
</dbReference>
<keyword evidence="1" id="KW-0732">Signal</keyword>
<organism evidence="2 3">
    <name type="scientific">Roseivirga seohaensis subsp. aquiponti</name>
    <dbReference type="NCBI Taxonomy" id="1566026"/>
    <lineage>
        <taxon>Bacteria</taxon>
        <taxon>Pseudomonadati</taxon>
        <taxon>Bacteroidota</taxon>
        <taxon>Cytophagia</taxon>
        <taxon>Cytophagales</taxon>
        <taxon>Roseivirgaceae</taxon>
        <taxon>Roseivirga</taxon>
    </lineage>
</organism>
<comment type="caution">
    <text evidence="2">The sequence shown here is derived from an EMBL/GenBank/DDBJ whole genome shotgun (WGS) entry which is preliminary data.</text>
</comment>
<dbReference type="PATRIC" id="fig|1566026.4.peg.1682"/>
<protein>
    <recommendedName>
        <fullName evidence="4">DUF2911 domain-containing protein</fullName>
    </recommendedName>
</protein>
<proteinExistence type="predicted"/>
<evidence type="ECO:0008006" key="4">
    <source>
        <dbReference type="Google" id="ProtNLM"/>
    </source>
</evidence>
<sequence>MKKIFLALLVATVVASCKSPNTSNEAGFITLLGNDTLAVESFSKSEGYFTAKVVLRSPSISLRKYDLTFANGDFSTLEVTDYDPTQGFNGAGTLVQRMTRLQDSLRVESESRDGTTVRTVAFEKDMLPFIDMVHWPYDLAFNKAVQSPNDSINQRLWTGRGFSTFIIAKEGSDSLTIRHPSRGVMGVDIHENGDIQLLDAGLTTRKLKVHRVNTVDINKVAASFAEADKNGKTFGELSGAPEEHFEFKGAEFDVSYGSPQKRGREIFGGIVPWGQLWRTGANRATHFKTSKNLKIGDLNVPAGEYTFFTIPEPDGGTLIINKQTGQNGQSYNQDRDLGRVPMQINQQKEVTEPFTIKIEESENGGVIKLIWDQTVFSIDFVIL</sequence>
<dbReference type="RefSeq" id="WP_053221908.1">
    <property type="nucleotide sequence ID" value="NZ_JSVA01000002.1"/>
</dbReference>
<keyword evidence="3" id="KW-1185">Reference proteome</keyword>
<dbReference type="AlphaFoldDB" id="A0A0L8APU3"/>
<dbReference type="EMBL" id="JSVA01000002">
    <property type="protein sequence ID" value="KOF04488.1"/>
    <property type="molecule type" value="Genomic_DNA"/>
</dbReference>
<reference evidence="3" key="1">
    <citation type="submission" date="2014-11" db="EMBL/GenBank/DDBJ databases">
        <title>Genome sequencing of Roseivirga sp. D-25.</title>
        <authorList>
            <person name="Selvaratnam C."/>
            <person name="Thevarajoo S."/>
            <person name="Goh K.M."/>
            <person name="Eee R."/>
            <person name="Chan K.-G."/>
            <person name="Chong C.S."/>
        </authorList>
    </citation>
    <scope>NUCLEOTIDE SEQUENCE [LARGE SCALE GENOMIC DNA]</scope>
    <source>
        <strain evidence="3">D-25</strain>
    </source>
</reference>
<evidence type="ECO:0000313" key="3">
    <source>
        <dbReference type="Proteomes" id="UP000036908"/>
    </source>
</evidence>
<dbReference type="OrthoDB" id="187854at2"/>
<evidence type="ECO:0000256" key="1">
    <source>
        <dbReference type="SAM" id="SignalP"/>
    </source>
</evidence>
<dbReference type="Proteomes" id="UP000036908">
    <property type="component" value="Unassembled WGS sequence"/>
</dbReference>
<feature type="chain" id="PRO_5013357196" description="DUF2911 domain-containing protein" evidence="1">
    <location>
        <begin position="16"/>
        <end position="383"/>
    </location>
</feature>
<accession>A0A0L8APU3</accession>
<evidence type="ECO:0000313" key="2">
    <source>
        <dbReference type="EMBL" id="KOF04488.1"/>
    </source>
</evidence>
<dbReference type="Pfam" id="PF11138">
    <property type="entry name" value="DUF2911"/>
    <property type="match status" value="1"/>
</dbReference>
<gene>
    <name evidence="2" type="ORF">OB69_01275</name>
</gene>
<dbReference type="PROSITE" id="PS51257">
    <property type="entry name" value="PROKAR_LIPOPROTEIN"/>
    <property type="match status" value="1"/>
</dbReference>
<feature type="signal peptide" evidence="1">
    <location>
        <begin position="1"/>
        <end position="15"/>
    </location>
</feature>
<name>A0A0L8APU3_9BACT</name>